<dbReference type="AlphaFoldDB" id="A0A2V3IYU6"/>
<dbReference type="InterPro" id="IPR029063">
    <property type="entry name" value="SAM-dependent_MTases_sf"/>
</dbReference>
<dbReference type="GO" id="GO:0006596">
    <property type="term" value="P:polyamine biosynthetic process"/>
    <property type="evidence" value="ECO:0007669"/>
    <property type="project" value="UniProtKB-KW"/>
</dbReference>
<dbReference type="Pfam" id="PF05175">
    <property type="entry name" value="MTS"/>
    <property type="match status" value="1"/>
</dbReference>
<keyword evidence="1" id="KW-0620">Polyamine biosynthesis</keyword>
<proteinExistence type="predicted"/>
<comment type="caution">
    <text evidence="3">The sequence shown here is derived from an EMBL/GenBank/DDBJ whole genome shotgun (WGS) entry which is preliminary data.</text>
</comment>
<evidence type="ECO:0000259" key="2">
    <source>
        <dbReference type="Pfam" id="PF05175"/>
    </source>
</evidence>
<organism evidence="3 4">
    <name type="scientific">Gracilariopsis chorda</name>
    <dbReference type="NCBI Taxonomy" id="448386"/>
    <lineage>
        <taxon>Eukaryota</taxon>
        <taxon>Rhodophyta</taxon>
        <taxon>Florideophyceae</taxon>
        <taxon>Rhodymeniophycidae</taxon>
        <taxon>Gracilariales</taxon>
        <taxon>Gracilariaceae</taxon>
        <taxon>Gracilariopsis</taxon>
    </lineage>
</organism>
<gene>
    <name evidence="3" type="ORF">BWQ96_02927</name>
</gene>
<accession>A0A2V3IYU6</accession>
<dbReference type="Proteomes" id="UP000247409">
    <property type="component" value="Unassembled WGS sequence"/>
</dbReference>
<dbReference type="OrthoDB" id="10251242at2759"/>
<evidence type="ECO:0000313" key="4">
    <source>
        <dbReference type="Proteomes" id="UP000247409"/>
    </source>
</evidence>
<keyword evidence="4" id="KW-1185">Reference proteome</keyword>
<dbReference type="PANTHER" id="PTHR43317:SF1">
    <property type="entry name" value="THERMOSPERMINE SYNTHASE ACAULIS5"/>
    <property type="match status" value="1"/>
</dbReference>
<protein>
    <recommendedName>
        <fullName evidence="2">Methyltransferase small domain-containing protein</fullName>
    </recommendedName>
</protein>
<dbReference type="CDD" id="cd02440">
    <property type="entry name" value="AdoMet_MTases"/>
    <property type="match status" value="1"/>
</dbReference>
<sequence>MQRHAFVPPALRTPSLSGLIPRRSRRHPKCSAEHDPVLVLSHFEARHFFSLKSQATTQLTAHPGPFSINLGHDSLPAISLDHEGVSLPPHPHPLLSWAHLKKLSKNNSTGAYEVFPDLSAPEKIAELSLLTNRPASLLPVGPNVPPTLVLAGFSMHRFKSFDPAADTAEKLAALSPLRGRVLDICTGLGYTAIAAARSPAVTSLTTIELDPMVISIARRNPWSAELFSLRKIKIVEDDATQALPRLQDKSFDVIIHDPPARVLAGDLYSLLFYRQLRRVCASRALLFHYIGDPNSRESGRLYKGITDRLLQAGFGRIQLQPRAYGLTAHAM</sequence>
<evidence type="ECO:0000313" key="3">
    <source>
        <dbReference type="EMBL" id="PXF47314.1"/>
    </source>
</evidence>
<name>A0A2V3IYU6_9FLOR</name>
<dbReference type="InterPro" id="IPR007848">
    <property type="entry name" value="Small_mtfrase_dom"/>
</dbReference>
<dbReference type="GO" id="GO:0008168">
    <property type="term" value="F:methyltransferase activity"/>
    <property type="evidence" value="ECO:0007669"/>
    <property type="project" value="InterPro"/>
</dbReference>
<dbReference type="SUPFAM" id="SSF53335">
    <property type="entry name" value="S-adenosyl-L-methionine-dependent methyltransferases"/>
    <property type="match status" value="1"/>
</dbReference>
<dbReference type="Gene3D" id="3.40.50.150">
    <property type="entry name" value="Vaccinia Virus protein VP39"/>
    <property type="match status" value="1"/>
</dbReference>
<feature type="domain" description="Methyltransferase small" evidence="2">
    <location>
        <begin position="175"/>
        <end position="262"/>
    </location>
</feature>
<reference evidence="3 4" key="1">
    <citation type="journal article" date="2018" name="Mol. Biol. Evol.">
        <title>Analysis of the draft genome of the red seaweed Gracilariopsis chorda provides insights into genome size evolution in Rhodophyta.</title>
        <authorList>
            <person name="Lee J."/>
            <person name="Yang E.C."/>
            <person name="Graf L."/>
            <person name="Yang J.H."/>
            <person name="Qiu H."/>
            <person name="Zel Zion U."/>
            <person name="Chan C.X."/>
            <person name="Stephens T.G."/>
            <person name="Weber A.P.M."/>
            <person name="Boo G.H."/>
            <person name="Boo S.M."/>
            <person name="Kim K.M."/>
            <person name="Shin Y."/>
            <person name="Jung M."/>
            <person name="Lee S.J."/>
            <person name="Yim H.S."/>
            <person name="Lee J.H."/>
            <person name="Bhattacharya D."/>
            <person name="Yoon H.S."/>
        </authorList>
    </citation>
    <scope>NUCLEOTIDE SEQUENCE [LARGE SCALE GENOMIC DNA]</scope>
    <source>
        <strain evidence="3 4">SKKU-2015</strain>
        <tissue evidence="3">Whole body</tissue>
    </source>
</reference>
<evidence type="ECO:0000256" key="1">
    <source>
        <dbReference type="ARBA" id="ARBA00023115"/>
    </source>
</evidence>
<dbReference type="EMBL" id="NBIV01000026">
    <property type="protein sequence ID" value="PXF47314.1"/>
    <property type="molecule type" value="Genomic_DNA"/>
</dbReference>
<dbReference type="PANTHER" id="PTHR43317">
    <property type="entry name" value="THERMOSPERMINE SYNTHASE ACAULIS5"/>
    <property type="match status" value="1"/>
</dbReference>